<dbReference type="Pfam" id="PF03600">
    <property type="entry name" value="CitMHS"/>
    <property type="match status" value="1"/>
</dbReference>
<dbReference type="InterPro" id="IPR000802">
    <property type="entry name" value="Arsenical_pump_ArsB"/>
</dbReference>
<keyword evidence="7 8" id="KW-0472">Membrane</keyword>
<keyword evidence="11" id="KW-1185">Reference proteome</keyword>
<keyword evidence="6 8" id="KW-1133">Transmembrane helix</keyword>
<feature type="transmembrane region" description="Helical" evidence="8">
    <location>
        <begin position="51"/>
        <end position="70"/>
    </location>
</feature>
<evidence type="ECO:0000256" key="7">
    <source>
        <dbReference type="ARBA" id="ARBA00023136"/>
    </source>
</evidence>
<evidence type="ECO:0000259" key="9">
    <source>
        <dbReference type="Pfam" id="PF03600"/>
    </source>
</evidence>
<feature type="transmembrane region" description="Helical" evidence="8">
    <location>
        <begin position="246"/>
        <end position="263"/>
    </location>
</feature>
<dbReference type="InterPro" id="IPR004680">
    <property type="entry name" value="Cit_transptr-like_dom"/>
</dbReference>
<feature type="transmembrane region" description="Helical" evidence="8">
    <location>
        <begin position="91"/>
        <end position="109"/>
    </location>
</feature>
<protein>
    <submittedName>
        <fullName evidence="10">ArsB/NhaD family transporter</fullName>
    </submittedName>
</protein>
<dbReference type="RefSeq" id="WP_076777416.1">
    <property type="nucleotide sequence ID" value="NZ_JADCKL010000001.1"/>
</dbReference>
<evidence type="ECO:0000256" key="4">
    <source>
        <dbReference type="ARBA" id="ARBA00022475"/>
    </source>
</evidence>
<evidence type="ECO:0000256" key="3">
    <source>
        <dbReference type="ARBA" id="ARBA00022448"/>
    </source>
</evidence>
<feature type="domain" description="Citrate transporter-like" evidence="9">
    <location>
        <begin position="17"/>
        <end position="364"/>
    </location>
</feature>
<reference evidence="10 11" key="1">
    <citation type="submission" date="2020-10" db="EMBL/GenBank/DDBJ databases">
        <title>ChiBAC.</title>
        <authorList>
            <person name="Zenner C."/>
            <person name="Hitch T.C.A."/>
            <person name="Clavel T."/>
        </authorList>
    </citation>
    <scope>NUCLEOTIDE SEQUENCE [LARGE SCALE GENOMIC DNA]</scope>
    <source>
        <strain evidence="10 11">DSM 108991</strain>
    </source>
</reference>
<evidence type="ECO:0000256" key="2">
    <source>
        <dbReference type="ARBA" id="ARBA00009843"/>
    </source>
</evidence>
<name>A0ABR9RGC6_9FIRM</name>
<keyword evidence="5 8" id="KW-0812">Transmembrane</keyword>
<gene>
    <name evidence="10" type="ORF">INF30_01785</name>
</gene>
<dbReference type="EMBL" id="JADCKL010000001">
    <property type="protein sequence ID" value="MBE5062004.1"/>
    <property type="molecule type" value="Genomic_DNA"/>
</dbReference>
<feature type="transmembrane region" description="Helical" evidence="8">
    <location>
        <begin position="6"/>
        <end position="21"/>
    </location>
</feature>
<feature type="transmembrane region" description="Helical" evidence="8">
    <location>
        <begin position="28"/>
        <end position="45"/>
    </location>
</feature>
<feature type="transmembrane region" description="Helical" evidence="8">
    <location>
        <begin position="172"/>
        <end position="193"/>
    </location>
</feature>
<dbReference type="InterPro" id="IPR051475">
    <property type="entry name" value="Diverse_Ion_Transporter"/>
</dbReference>
<keyword evidence="3" id="KW-0813">Transport</keyword>
<evidence type="ECO:0000313" key="10">
    <source>
        <dbReference type="EMBL" id="MBE5062004.1"/>
    </source>
</evidence>
<dbReference type="Proteomes" id="UP000758652">
    <property type="component" value="Unassembled WGS sequence"/>
</dbReference>
<dbReference type="PANTHER" id="PTHR43568">
    <property type="entry name" value="P PROTEIN"/>
    <property type="match status" value="1"/>
</dbReference>
<proteinExistence type="inferred from homology"/>
<evidence type="ECO:0000256" key="6">
    <source>
        <dbReference type="ARBA" id="ARBA00022989"/>
    </source>
</evidence>
<dbReference type="CDD" id="cd01116">
    <property type="entry name" value="P_permease"/>
    <property type="match status" value="1"/>
</dbReference>
<comment type="subcellular location">
    <subcellularLocation>
        <location evidence="1">Cell membrane</location>
        <topology evidence="1">Multi-pass membrane protein</topology>
    </subcellularLocation>
</comment>
<feature type="transmembrane region" description="Helical" evidence="8">
    <location>
        <begin position="402"/>
        <end position="419"/>
    </location>
</feature>
<feature type="transmembrane region" description="Helical" evidence="8">
    <location>
        <begin position="314"/>
        <end position="345"/>
    </location>
</feature>
<evidence type="ECO:0000313" key="11">
    <source>
        <dbReference type="Proteomes" id="UP000758652"/>
    </source>
</evidence>
<sequence>MNTEAVISVIVFLLVMAAIISEKMHRAVAAMAGAVILLLFHVLSVDEATTYVDINTIGVLVGMMLFVAVVKNSGLFEYVAIKAAKLTKGRPMAILVVFAIITAVLSAFLDNVTTVLLIGPMTIAITQMLEVNPIPYLLSQIMASNIGGTATLIGDPPNIMIGSAAGLSFMDFVVNTGSVIVIILAVTVLIYYFMYRGQISVIEENMHKVMELDENRSIKDKPLLIKSVIMTVVVVIGFVFHSQLQVESATVALFAAGFMLVFGKQDAEEIILGVEWSTILFFIGLFVVVGGMQKSGVITSLAELMMEFIGNNEALGIVIILWVSAIISSFLDNIPFVATLIPLILTMESGGVDVTPLWWALSLGACLGGNGTLVGASANVVLAGVSAKNGYPITFMQYTKTGFPLMLISILISTVYLLLRFA</sequence>
<evidence type="ECO:0000256" key="5">
    <source>
        <dbReference type="ARBA" id="ARBA00022692"/>
    </source>
</evidence>
<feature type="transmembrane region" description="Helical" evidence="8">
    <location>
        <begin position="270"/>
        <end position="292"/>
    </location>
</feature>
<evidence type="ECO:0000256" key="8">
    <source>
        <dbReference type="SAM" id="Phobius"/>
    </source>
</evidence>
<feature type="transmembrane region" description="Helical" evidence="8">
    <location>
        <begin position="223"/>
        <end position="240"/>
    </location>
</feature>
<dbReference type="PRINTS" id="PR00758">
    <property type="entry name" value="ARSENICPUMP"/>
</dbReference>
<keyword evidence="4" id="KW-1003">Cell membrane</keyword>
<dbReference type="PANTHER" id="PTHR43568:SF1">
    <property type="entry name" value="P PROTEIN"/>
    <property type="match status" value="1"/>
</dbReference>
<evidence type="ECO:0000256" key="1">
    <source>
        <dbReference type="ARBA" id="ARBA00004651"/>
    </source>
</evidence>
<feature type="transmembrane region" description="Helical" evidence="8">
    <location>
        <begin position="357"/>
        <end position="382"/>
    </location>
</feature>
<accession>A0ABR9RGC6</accession>
<comment type="caution">
    <text evidence="10">The sequence shown here is derived from an EMBL/GenBank/DDBJ whole genome shotgun (WGS) entry which is preliminary data.</text>
</comment>
<comment type="similarity">
    <text evidence="2">Belongs to the CitM (TC 2.A.11) transporter family.</text>
</comment>
<organism evidence="10 11">
    <name type="scientific">Claveliimonas monacensis</name>
    <dbReference type="NCBI Taxonomy" id="2779351"/>
    <lineage>
        <taxon>Bacteria</taxon>
        <taxon>Bacillati</taxon>
        <taxon>Bacillota</taxon>
        <taxon>Clostridia</taxon>
        <taxon>Lachnospirales</taxon>
        <taxon>Lachnospiraceae</taxon>
        <taxon>Claveliimonas</taxon>
    </lineage>
</organism>